<dbReference type="InterPro" id="IPR016032">
    <property type="entry name" value="Sig_transdc_resp-reg_C-effctor"/>
</dbReference>
<dbReference type="EMBL" id="LAZR01019237">
    <property type="protein sequence ID" value="KKL93262.1"/>
    <property type="molecule type" value="Genomic_DNA"/>
</dbReference>
<evidence type="ECO:0000256" key="1">
    <source>
        <dbReference type="SAM" id="MobiDB-lite"/>
    </source>
</evidence>
<feature type="region of interest" description="Disordered" evidence="1">
    <location>
        <begin position="176"/>
        <end position="198"/>
    </location>
</feature>
<comment type="caution">
    <text evidence="4">The sequence shown here is derived from an EMBL/GenBank/DDBJ whole genome shotgun (WGS) entry which is preliminary data.</text>
</comment>
<name>A0A0F9J279_9ZZZZ</name>
<feature type="domain" description="HTH luxR-type" evidence="3">
    <location>
        <begin position="103"/>
        <end position="160"/>
    </location>
</feature>
<keyword evidence="2" id="KW-1133">Transmembrane helix</keyword>
<dbReference type="GO" id="GO:0003677">
    <property type="term" value="F:DNA binding"/>
    <property type="evidence" value="ECO:0007669"/>
    <property type="project" value="InterPro"/>
</dbReference>
<sequence length="198" mass="21991">MRLGFRPAKTKERRATVLAGLILLQGLSALFFVGDVFFDFRDNGHLDNPHLLLESIAAVALIAGVIFLMIELRRLLSRMSDMQTGLDIAHGHMATIVEEFFDEWNLTRAEKDVAIMILKGLDNDAIARVRNTASGTVRAQATSVYAKSQSDGRAQFISLFVEELIAGNERLRTGAEYGPESEVITDHSPDRNLCKEKT</sequence>
<evidence type="ECO:0000313" key="4">
    <source>
        <dbReference type="EMBL" id="KKL93262.1"/>
    </source>
</evidence>
<feature type="transmembrane region" description="Helical" evidence="2">
    <location>
        <begin position="15"/>
        <end position="38"/>
    </location>
</feature>
<feature type="compositionally biased region" description="Basic and acidic residues" evidence="1">
    <location>
        <begin position="184"/>
        <end position="198"/>
    </location>
</feature>
<accession>A0A0F9J279</accession>
<gene>
    <name evidence="4" type="ORF">LCGC14_1876460</name>
</gene>
<dbReference type="GO" id="GO:0006355">
    <property type="term" value="P:regulation of DNA-templated transcription"/>
    <property type="evidence" value="ECO:0007669"/>
    <property type="project" value="InterPro"/>
</dbReference>
<keyword evidence="2" id="KW-0472">Membrane</keyword>
<feature type="transmembrane region" description="Helical" evidence="2">
    <location>
        <begin position="50"/>
        <end position="70"/>
    </location>
</feature>
<dbReference type="InterPro" id="IPR000792">
    <property type="entry name" value="Tscrpt_reg_LuxR_C"/>
</dbReference>
<dbReference type="AlphaFoldDB" id="A0A0F9J279"/>
<reference evidence="4" key="1">
    <citation type="journal article" date="2015" name="Nature">
        <title>Complex archaea that bridge the gap between prokaryotes and eukaryotes.</title>
        <authorList>
            <person name="Spang A."/>
            <person name="Saw J.H."/>
            <person name="Jorgensen S.L."/>
            <person name="Zaremba-Niedzwiedzka K."/>
            <person name="Martijn J."/>
            <person name="Lind A.E."/>
            <person name="van Eijk R."/>
            <person name="Schleper C."/>
            <person name="Guy L."/>
            <person name="Ettema T.J."/>
        </authorList>
    </citation>
    <scope>NUCLEOTIDE SEQUENCE</scope>
</reference>
<keyword evidence="2" id="KW-0812">Transmembrane</keyword>
<dbReference type="SMART" id="SM00421">
    <property type="entry name" value="HTH_LUXR"/>
    <property type="match status" value="1"/>
</dbReference>
<proteinExistence type="predicted"/>
<dbReference type="SUPFAM" id="SSF46894">
    <property type="entry name" value="C-terminal effector domain of the bipartite response regulators"/>
    <property type="match status" value="1"/>
</dbReference>
<dbReference type="InterPro" id="IPR036388">
    <property type="entry name" value="WH-like_DNA-bd_sf"/>
</dbReference>
<evidence type="ECO:0000259" key="3">
    <source>
        <dbReference type="SMART" id="SM00421"/>
    </source>
</evidence>
<dbReference type="Gene3D" id="1.10.10.10">
    <property type="entry name" value="Winged helix-like DNA-binding domain superfamily/Winged helix DNA-binding domain"/>
    <property type="match status" value="1"/>
</dbReference>
<protein>
    <recommendedName>
        <fullName evidence="3">HTH luxR-type domain-containing protein</fullName>
    </recommendedName>
</protein>
<organism evidence="4">
    <name type="scientific">marine sediment metagenome</name>
    <dbReference type="NCBI Taxonomy" id="412755"/>
    <lineage>
        <taxon>unclassified sequences</taxon>
        <taxon>metagenomes</taxon>
        <taxon>ecological metagenomes</taxon>
    </lineage>
</organism>
<evidence type="ECO:0000256" key="2">
    <source>
        <dbReference type="SAM" id="Phobius"/>
    </source>
</evidence>